<proteinExistence type="predicted"/>
<evidence type="ECO:0000256" key="1">
    <source>
        <dbReference type="SAM" id="Phobius"/>
    </source>
</evidence>
<feature type="transmembrane region" description="Helical" evidence="1">
    <location>
        <begin position="28"/>
        <end position="44"/>
    </location>
</feature>
<dbReference type="AlphaFoldDB" id="A0A0F9NDY3"/>
<sequence>MKQTFGKLVELPGGESTGGMHVMETANLIWGLIFSSIGMGYFIYGRKQSNLVARYCGIALILYPYLVTNTLAIVGIGIALMLAPRFIEF</sequence>
<name>A0A0F9NDY3_9ZZZZ</name>
<keyword evidence="1" id="KW-0472">Membrane</keyword>
<protein>
    <submittedName>
        <fullName evidence="2">Uncharacterized protein</fullName>
    </submittedName>
</protein>
<dbReference type="EMBL" id="LAZR01003497">
    <property type="protein sequence ID" value="KKN17705.1"/>
    <property type="molecule type" value="Genomic_DNA"/>
</dbReference>
<feature type="transmembrane region" description="Helical" evidence="1">
    <location>
        <begin position="56"/>
        <end position="83"/>
    </location>
</feature>
<keyword evidence="1" id="KW-0812">Transmembrane</keyword>
<evidence type="ECO:0000313" key="2">
    <source>
        <dbReference type="EMBL" id="KKN17705.1"/>
    </source>
</evidence>
<comment type="caution">
    <text evidence="2">The sequence shown here is derived from an EMBL/GenBank/DDBJ whole genome shotgun (WGS) entry which is preliminary data.</text>
</comment>
<organism evidence="2">
    <name type="scientific">marine sediment metagenome</name>
    <dbReference type="NCBI Taxonomy" id="412755"/>
    <lineage>
        <taxon>unclassified sequences</taxon>
        <taxon>metagenomes</taxon>
        <taxon>ecological metagenomes</taxon>
    </lineage>
</organism>
<reference evidence="2" key="1">
    <citation type="journal article" date="2015" name="Nature">
        <title>Complex archaea that bridge the gap between prokaryotes and eukaryotes.</title>
        <authorList>
            <person name="Spang A."/>
            <person name="Saw J.H."/>
            <person name="Jorgensen S.L."/>
            <person name="Zaremba-Niedzwiedzka K."/>
            <person name="Martijn J."/>
            <person name="Lind A.E."/>
            <person name="van Eijk R."/>
            <person name="Schleper C."/>
            <person name="Guy L."/>
            <person name="Ettema T.J."/>
        </authorList>
    </citation>
    <scope>NUCLEOTIDE SEQUENCE</scope>
</reference>
<keyword evidence="1" id="KW-1133">Transmembrane helix</keyword>
<accession>A0A0F9NDY3</accession>
<gene>
    <name evidence="2" type="ORF">LCGC14_0963180</name>
</gene>